<evidence type="ECO:0000313" key="6">
    <source>
        <dbReference type="EMBL" id="KAK8963764.1"/>
    </source>
</evidence>
<evidence type="ECO:0000256" key="4">
    <source>
        <dbReference type="SAM" id="MobiDB-lite"/>
    </source>
</evidence>
<gene>
    <name evidence="6" type="ORF">KSP40_PGU010578</name>
</gene>
<comment type="caution">
    <text evidence="6">The sequence shown here is derived from an EMBL/GenBank/DDBJ whole genome shotgun (WGS) entry which is preliminary data.</text>
</comment>
<sequence length="521" mass="59558">MRLHENEPISIMSAIQLSRCKTICVRVVIHEWIRLQNLLQKRIKWVSGDVCGLPAKRALAQPLRELVPNGGRDKIESGPNGTANAFAFVGQICLQSLYNRDKQAFLIGNYYMKLTVNEVALVLGLPNSGVPFKFTRSPLLDLTHKCLNEKLSEVTEEEWSPALEERRISLIVWLYEHTKIQPPLVEAARPRIYRWSPTLSYSAKFCLEVERNLRRRKYVIITFANVGDDELPLLGVEELESDFETVPEKKEKRKRDVKVDSLGYESEKEKKMKNKKQEQELLKKIMSEIKKERRGMEARLKSYIKSEVEGLKTFCESLFLKFQAGLKPTHTPSPPPHSPPSPHSPIMTSVSPTPLSQPASTLECTLVSPTQIRSQELVSRTPRKGFLRAKTVSRRTFQKGQINEYESYYPGRLHVADKTRKTLDSVLSKALKALQEDALHAFPEGFIDWPVVDARKSPQQSNSYDCGVFVIKYMEVVTSFEVVTWQDHQGWQADMARFRAEIAAQICQTFARHIADKMVAC</sequence>
<feature type="compositionally biased region" description="Polar residues" evidence="4">
    <location>
        <begin position="346"/>
        <end position="360"/>
    </location>
</feature>
<dbReference type="Proteomes" id="UP001412067">
    <property type="component" value="Unassembled WGS sequence"/>
</dbReference>
<dbReference type="Pfam" id="PF02902">
    <property type="entry name" value="Peptidase_C48"/>
    <property type="match status" value="1"/>
</dbReference>
<evidence type="ECO:0000259" key="5">
    <source>
        <dbReference type="Pfam" id="PF02902"/>
    </source>
</evidence>
<dbReference type="SUPFAM" id="SSF54001">
    <property type="entry name" value="Cysteine proteinases"/>
    <property type="match status" value="1"/>
</dbReference>
<keyword evidence="2" id="KW-0645">Protease</keyword>
<evidence type="ECO:0000256" key="3">
    <source>
        <dbReference type="ARBA" id="ARBA00022801"/>
    </source>
</evidence>
<evidence type="ECO:0000313" key="7">
    <source>
        <dbReference type="Proteomes" id="UP001412067"/>
    </source>
</evidence>
<accession>A0ABR2MHY6</accession>
<evidence type="ECO:0000256" key="1">
    <source>
        <dbReference type="ARBA" id="ARBA00005234"/>
    </source>
</evidence>
<evidence type="ECO:0000256" key="2">
    <source>
        <dbReference type="ARBA" id="ARBA00022670"/>
    </source>
</evidence>
<dbReference type="Gene3D" id="3.40.395.10">
    <property type="entry name" value="Adenoviral Proteinase, Chain A"/>
    <property type="match status" value="1"/>
</dbReference>
<feature type="domain" description="Ubiquitin-like protease family profile" evidence="5">
    <location>
        <begin position="447"/>
        <end position="510"/>
    </location>
</feature>
<comment type="similarity">
    <text evidence="1">Belongs to the peptidase C48 family.</text>
</comment>
<feature type="region of interest" description="Disordered" evidence="4">
    <location>
        <begin position="326"/>
        <end position="360"/>
    </location>
</feature>
<feature type="compositionally biased region" description="Pro residues" evidence="4">
    <location>
        <begin position="331"/>
        <end position="343"/>
    </location>
</feature>
<dbReference type="InterPro" id="IPR038765">
    <property type="entry name" value="Papain-like_cys_pep_sf"/>
</dbReference>
<protein>
    <recommendedName>
        <fullName evidence="5">Ubiquitin-like protease family profile domain-containing protein</fullName>
    </recommendedName>
</protein>
<keyword evidence="3" id="KW-0378">Hydrolase</keyword>
<dbReference type="InterPro" id="IPR003653">
    <property type="entry name" value="Peptidase_C48_C"/>
</dbReference>
<name>A0ABR2MHY6_9ASPA</name>
<keyword evidence="7" id="KW-1185">Reference proteome</keyword>
<organism evidence="6 7">
    <name type="scientific">Platanthera guangdongensis</name>
    <dbReference type="NCBI Taxonomy" id="2320717"/>
    <lineage>
        <taxon>Eukaryota</taxon>
        <taxon>Viridiplantae</taxon>
        <taxon>Streptophyta</taxon>
        <taxon>Embryophyta</taxon>
        <taxon>Tracheophyta</taxon>
        <taxon>Spermatophyta</taxon>
        <taxon>Magnoliopsida</taxon>
        <taxon>Liliopsida</taxon>
        <taxon>Asparagales</taxon>
        <taxon>Orchidaceae</taxon>
        <taxon>Orchidoideae</taxon>
        <taxon>Orchideae</taxon>
        <taxon>Orchidinae</taxon>
        <taxon>Platanthera</taxon>
    </lineage>
</organism>
<dbReference type="EMBL" id="JBBWWR010000007">
    <property type="protein sequence ID" value="KAK8963764.1"/>
    <property type="molecule type" value="Genomic_DNA"/>
</dbReference>
<reference evidence="6 7" key="1">
    <citation type="journal article" date="2022" name="Nat. Plants">
        <title>Genomes of leafy and leafless Platanthera orchids illuminate the evolution of mycoheterotrophy.</title>
        <authorList>
            <person name="Li M.H."/>
            <person name="Liu K.W."/>
            <person name="Li Z."/>
            <person name="Lu H.C."/>
            <person name="Ye Q.L."/>
            <person name="Zhang D."/>
            <person name="Wang J.Y."/>
            <person name="Li Y.F."/>
            <person name="Zhong Z.M."/>
            <person name="Liu X."/>
            <person name="Yu X."/>
            <person name="Liu D.K."/>
            <person name="Tu X.D."/>
            <person name="Liu B."/>
            <person name="Hao Y."/>
            <person name="Liao X.Y."/>
            <person name="Jiang Y.T."/>
            <person name="Sun W.H."/>
            <person name="Chen J."/>
            <person name="Chen Y.Q."/>
            <person name="Ai Y."/>
            <person name="Zhai J.W."/>
            <person name="Wu S.S."/>
            <person name="Zhou Z."/>
            <person name="Hsiao Y.Y."/>
            <person name="Wu W.L."/>
            <person name="Chen Y.Y."/>
            <person name="Lin Y.F."/>
            <person name="Hsu J.L."/>
            <person name="Li C.Y."/>
            <person name="Wang Z.W."/>
            <person name="Zhao X."/>
            <person name="Zhong W.Y."/>
            <person name="Ma X.K."/>
            <person name="Ma L."/>
            <person name="Huang J."/>
            <person name="Chen G.Z."/>
            <person name="Huang M.Z."/>
            <person name="Huang L."/>
            <person name="Peng D.H."/>
            <person name="Luo Y.B."/>
            <person name="Zou S.Q."/>
            <person name="Chen S.P."/>
            <person name="Lan S."/>
            <person name="Tsai W.C."/>
            <person name="Van de Peer Y."/>
            <person name="Liu Z.J."/>
        </authorList>
    </citation>
    <scope>NUCLEOTIDE SEQUENCE [LARGE SCALE GENOMIC DNA]</scope>
    <source>
        <strain evidence="6">Lor288</strain>
    </source>
</reference>
<proteinExistence type="inferred from homology"/>